<dbReference type="GO" id="GO:0006303">
    <property type="term" value="P:double-strand break repair via nonhomologous end joining"/>
    <property type="evidence" value="ECO:0007669"/>
    <property type="project" value="TreeGrafter"/>
</dbReference>
<dbReference type="GO" id="GO:0003677">
    <property type="term" value="F:DNA binding"/>
    <property type="evidence" value="ECO:0007669"/>
    <property type="project" value="UniProtKB-UniRule"/>
</dbReference>
<evidence type="ECO:0000313" key="23">
    <source>
        <dbReference type="Proteomes" id="UP000585614"/>
    </source>
</evidence>
<dbReference type="SUPFAM" id="SSF47802">
    <property type="entry name" value="DNA polymerase beta, N-terminal domain-like"/>
    <property type="match status" value="1"/>
</dbReference>
<dbReference type="FunFam" id="3.30.210.10:FF:000003">
    <property type="entry name" value="DNA nucleotidylexotransferase"/>
    <property type="match status" value="1"/>
</dbReference>
<feature type="binding site" evidence="19">
    <location>
        <position position="343"/>
    </location>
    <ligand>
        <name>Mg(2+)</name>
        <dbReference type="ChEBI" id="CHEBI:18420"/>
    </ligand>
</feature>
<comment type="subcellular location">
    <subcellularLocation>
        <location evidence="2 18">Nucleus</location>
    </subcellularLocation>
</comment>
<comment type="function">
    <text evidence="14">Template-independent DNA polymerase which catalyzes the random addition of deoxynucleoside 5'-triphosphate to the 3'-end of a DNA initiator. One of the in vivo functions of this enzyme is the addition of nucleotides at the junction (N region) of rearranged Ig heavy chain and T-cell receptor gene segments during the maturation of B- and T-cells.</text>
</comment>
<evidence type="ECO:0000256" key="16">
    <source>
        <dbReference type="ARBA" id="ARBA00049244"/>
    </source>
</evidence>
<evidence type="ECO:0000256" key="1">
    <source>
        <dbReference type="ARBA" id="ARBA00001946"/>
    </source>
</evidence>
<keyword evidence="12" id="KW-0234">DNA repair</keyword>
<feature type="binding site" evidence="19">
    <location>
        <position position="345"/>
    </location>
    <ligand>
        <name>Mg(2+)</name>
        <dbReference type="ChEBI" id="CHEBI:18420"/>
    </ligand>
</feature>
<dbReference type="PRINTS" id="PR00869">
    <property type="entry name" value="DNAPOLX"/>
</dbReference>
<comment type="cofactor">
    <cofactor evidence="1 18 19">
        <name>Mg(2+)</name>
        <dbReference type="ChEBI" id="CHEBI:18420"/>
    </cofactor>
</comment>
<comment type="catalytic activity">
    <reaction evidence="15 18">
        <text>DNA(n) + a 2'-deoxyribonucleoside 5'-triphosphate = DNA(n+1) + diphosphate</text>
        <dbReference type="Rhea" id="RHEA:22508"/>
        <dbReference type="Rhea" id="RHEA-COMP:17339"/>
        <dbReference type="Rhea" id="RHEA-COMP:17340"/>
        <dbReference type="ChEBI" id="CHEBI:33019"/>
        <dbReference type="ChEBI" id="CHEBI:61560"/>
        <dbReference type="ChEBI" id="CHEBI:173112"/>
        <dbReference type="EC" id="2.7.7.31"/>
    </reaction>
</comment>
<comment type="catalytic activity">
    <reaction evidence="16">
        <text>DNA(n) + a 2'-deoxyribonucleoside 5'-triphosphate = DNA(n+1) + diphosphate</text>
        <dbReference type="Rhea" id="RHEA:22508"/>
        <dbReference type="Rhea" id="RHEA-COMP:17339"/>
        <dbReference type="Rhea" id="RHEA-COMP:17340"/>
        <dbReference type="ChEBI" id="CHEBI:33019"/>
        <dbReference type="ChEBI" id="CHEBI:61560"/>
        <dbReference type="ChEBI" id="CHEBI:173112"/>
        <dbReference type="EC" id="2.7.7.7"/>
    </reaction>
</comment>
<dbReference type="PROSITE" id="PS00522">
    <property type="entry name" value="DNA_POLYMERASE_X"/>
    <property type="match status" value="1"/>
</dbReference>
<dbReference type="EC" id="2.7.7.31" evidence="18"/>
<dbReference type="InterPro" id="IPR010996">
    <property type="entry name" value="HHH_MUS81"/>
</dbReference>
<dbReference type="SUPFAM" id="SSF52113">
    <property type="entry name" value="BRCT domain"/>
    <property type="match status" value="1"/>
</dbReference>
<dbReference type="PANTHER" id="PTHR11276">
    <property type="entry name" value="DNA POLYMERASE TYPE-X FAMILY MEMBER"/>
    <property type="match status" value="1"/>
</dbReference>
<dbReference type="FunFam" id="3.30.460.10:FF:000028">
    <property type="entry name" value="DNA nucleotidylexotransferase"/>
    <property type="match status" value="1"/>
</dbReference>
<dbReference type="InterPro" id="IPR043519">
    <property type="entry name" value="NT_sf"/>
</dbReference>
<evidence type="ECO:0000256" key="5">
    <source>
        <dbReference type="ARBA" id="ARBA00022639"/>
    </source>
</evidence>
<evidence type="ECO:0000256" key="17">
    <source>
        <dbReference type="ARBA" id="ARBA00063935"/>
    </source>
</evidence>
<evidence type="ECO:0000259" key="21">
    <source>
        <dbReference type="PROSITE" id="PS50172"/>
    </source>
</evidence>
<keyword evidence="8 18" id="KW-0479">Metal-binding</keyword>
<dbReference type="FunFam" id="3.40.50.10190:FF:000041">
    <property type="entry name" value="DNA nucleotidylexotransferase"/>
    <property type="match status" value="1"/>
</dbReference>
<accession>A0A7J7UWD1</accession>
<dbReference type="InterPro" id="IPR028207">
    <property type="entry name" value="DNA_pol_B_palm_palm"/>
</dbReference>
<dbReference type="Pfam" id="PF14792">
    <property type="entry name" value="DNA_pol_B_palm"/>
    <property type="match status" value="1"/>
</dbReference>
<evidence type="ECO:0000256" key="12">
    <source>
        <dbReference type="ARBA" id="ARBA00023204"/>
    </source>
</evidence>
<evidence type="ECO:0000256" key="6">
    <source>
        <dbReference type="ARBA" id="ARBA00022679"/>
    </source>
</evidence>
<evidence type="ECO:0000256" key="8">
    <source>
        <dbReference type="ARBA" id="ARBA00022723"/>
    </source>
</evidence>
<dbReference type="SMART" id="SM00483">
    <property type="entry name" value="POLXc"/>
    <property type="match status" value="1"/>
</dbReference>
<dbReference type="Gene3D" id="1.10.150.110">
    <property type="entry name" value="DNA polymerase beta, N-terminal domain-like"/>
    <property type="match status" value="1"/>
</dbReference>
<evidence type="ECO:0000256" key="4">
    <source>
        <dbReference type="ARBA" id="ARBA00015018"/>
    </source>
</evidence>
<dbReference type="Gene3D" id="3.30.210.10">
    <property type="entry name" value="DNA polymerase, thumb domain"/>
    <property type="match status" value="1"/>
</dbReference>
<dbReference type="InterPro" id="IPR002054">
    <property type="entry name" value="DNA-dir_DNA_pol_X"/>
</dbReference>
<dbReference type="InterPro" id="IPR027292">
    <property type="entry name" value="TdT"/>
</dbReference>
<dbReference type="InterPro" id="IPR022312">
    <property type="entry name" value="DNA_pol_X"/>
</dbReference>
<evidence type="ECO:0000256" key="19">
    <source>
        <dbReference type="PIRSR" id="PIRSR000817-1"/>
    </source>
</evidence>
<dbReference type="InterPro" id="IPR029398">
    <property type="entry name" value="PolB_thumb"/>
</dbReference>
<proteinExistence type="inferred from homology"/>
<evidence type="ECO:0000256" key="13">
    <source>
        <dbReference type="ARBA" id="ARBA00023242"/>
    </source>
</evidence>
<dbReference type="FunFam" id="1.10.150.20:FF:000010">
    <property type="entry name" value="DNA polymerase lambda"/>
    <property type="match status" value="1"/>
</dbReference>
<dbReference type="AlphaFoldDB" id="A0A7J7UWD1"/>
<gene>
    <name evidence="22" type="ORF">mRhiFer1_004068</name>
</gene>
<comment type="similarity">
    <text evidence="3 18">Belongs to the DNA polymerase type-X family.</text>
</comment>
<feature type="domain" description="BRCT" evidence="21">
    <location>
        <begin position="27"/>
        <end position="124"/>
    </location>
</feature>
<dbReference type="GO" id="GO:0046872">
    <property type="term" value="F:metal ion binding"/>
    <property type="evidence" value="ECO:0007669"/>
    <property type="project" value="UniProtKB-UniRule"/>
</dbReference>
<evidence type="ECO:0000256" key="11">
    <source>
        <dbReference type="ARBA" id="ARBA00022932"/>
    </source>
</evidence>
<dbReference type="InterPro" id="IPR027421">
    <property type="entry name" value="DNA_pol_lamdba_lyase_dom_sf"/>
</dbReference>
<dbReference type="Pfam" id="PF00533">
    <property type="entry name" value="BRCT"/>
    <property type="match status" value="1"/>
</dbReference>
<dbReference type="InterPro" id="IPR001726">
    <property type="entry name" value="TdT/Mu"/>
</dbReference>
<dbReference type="SMART" id="SM00292">
    <property type="entry name" value="BRCT"/>
    <property type="match status" value="1"/>
</dbReference>
<feature type="binding site" evidence="19">
    <location>
        <position position="434"/>
    </location>
    <ligand>
        <name>Mg(2+)</name>
        <dbReference type="ChEBI" id="CHEBI:18420"/>
    </ligand>
</feature>
<keyword evidence="11" id="KW-0239">DNA-directed DNA polymerase</keyword>
<dbReference type="PANTHER" id="PTHR11276:SF21">
    <property type="entry name" value="DNA NUCLEOTIDYLEXOTRANSFERASE"/>
    <property type="match status" value="1"/>
</dbReference>
<dbReference type="SUPFAM" id="SSF81585">
    <property type="entry name" value="PsbU/PolX domain-like"/>
    <property type="match status" value="1"/>
</dbReference>
<feature type="region of interest" description="Disordered" evidence="20">
    <location>
        <begin position="1"/>
        <end position="23"/>
    </location>
</feature>
<dbReference type="SUPFAM" id="SSF81301">
    <property type="entry name" value="Nucleotidyltransferase"/>
    <property type="match status" value="1"/>
</dbReference>
<dbReference type="GO" id="GO:0005634">
    <property type="term" value="C:nucleus"/>
    <property type="evidence" value="ECO:0007669"/>
    <property type="project" value="UniProtKB-SubCell"/>
</dbReference>
<dbReference type="PROSITE" id="PS50172">
    <property type="entry name" value="BRCT"/>
    <property type="match status" value="1"/>
</dbReference>
<evidence type="ECO:0000256" key="9">
    <source>
        <dbReference type="ARBA" id="ARBA00022763"/>
    </source>
</evidence>
<evidence type="ECO:0000256" key="18">
    <source>
        <dbReference type="PIRNR" id="PIRNR000817"/>
    </source>
</evidence>
<reference evidence="22 23" key="1">
    <citation type="journal article" date="2020" name="Nature">
        <title>Six reference-quality genomes reveal evolution of bat adaptations.</title>
        <authorList>
            <person name="Jebb D."/>
            <person name="Huang Z."/>
            <person name="Pippel M."/>
            <person name="Hughes G.M."/>
            <person name="Lavrichenko K."/>
            <person name="Devanna P."/>
            <person name="Winkler S."/>
            <person name="Jermiin L.S."/>
            <person name="Skirmuntt E.C."/>
            <person name="Katzourakis A."/>
            <person name="Burkitt-Gray L."/>
            <person name="Ray D.A."/>
            <person name="Sullivan K.A.M."/>
            <person name="Roscito J.G."/>
            <person name="Kirilenko B.M."/>
            <person name="Davalos L.M."/>
            <person name="Corthals A.P."/>
            <person name="Power M.L."/>
            <person name="Jones G."/>
            <person name="Ransome R.D."/>
            <person name="Dechmann D.K.N."/>
            <person name="Locatelli A.G."/>
            <person name="Puechmaille S.J."/>
            <person name="Fedrigo O."/>
            <person name="Jarvis E.D."/>
            <person name="Hiller M."/>
            <person name="Vernes S.C."/>
            <person name="Myers E.W."/>
            <person name="Teeling E.C."/>
        </authorList>
    </citation>
    <scope>NUCLEOTIDE SEQUENCE [LARGE SCALE GENOMIC DNA]</scope>
    <source>
        <strain evidence="22">MRhiFer1</strain>
        <tissue evidence="22">Lung</tissue>
    </source>
</reference>
<dbReference type="Pfam" id="PF14791">
    <property type="entry name" value="DNA_pol_B_thumb"/>
    <property type="match status" value="1"/>
</dbReference>
<protein>
    <recommendedName>
        <fullName evidence="4 18">DNA nucleotidylexotransferase</fullName>
        <ecNumber evidence="18">2.7.7.31</ecNumber>
    </recommendedName>
</protein>
<dbReference type="GO" id="GO:0003887">
    <property type="term" value="F:DNA-directed DNA polymerase activity"/>
    <property type="evidence" value="ECO:0007669"/>
    <property type="project" value="UniProtKB-UniRule"/>
</dbReference>
<sequence length="510" mass="58559">MDTMPMAHMGPRKKKPRQMGASMASPAHDIKFRDLVLYILERKMGTTRRAFLMELARRKGFRVENELSDSVTHIVAENNSGSDVLEWLQVQNIKASSQLELLDVSWLIECIGAGKPVEMTGKHQLVARRDFSASSNPEPQKIPPLAVQKISPYACQRRTTLNNCNHIFTDAFEVLAENYEFRENEGCCLAFMRAASVLKSLPFTIISMKDTEGIPCLGDKVKCIIEEIIEDGQSSEVKAVLNDERYQSFKLFTSVFGVGLKTSEKWFRMGFRNLSNIRSDKTLKFTRMQKAGFLYYEDLVSCVTRAEAEAVSVLVNEAVWAFLPDASVTMTGGFRRGKKIGHDVDFLITSPESTEEDEQQLLPKVINLWERKGLLLYYDLMESTFEKFKLPSRKVDALDHFQKCFLILKLHHQRVDTGKSGQQEGKTWKAIRVDLVMCPYECRAYALLGWTGSRQFERDLRRYATHERKMILDNHALYDKTKRIFLKAESEEEIFAHLGLDYIDPWERNA</sequence>
<dbReference type="EMBL" id="JACAGC010000015">
    <property type="protein sequence ID" value="KAF6317102.1"/>
    <property type="molecule type" value="Genomic_DNA"/>
</dbReference>
<dbReference type="Gene3D" id="3.40.50.10190">
    <property type="entry name" value="BRCT domain"/>
    <property type="match status" value="1"/>
</dbReference>
<evidence type="ECO:0000256" key="20">
    <source>
        <dbReference type="SAM" id="MobiDB-lite"/>
    </source>
</evidence>
<keyword evidence="6 18" id="KW-0808">Transferase</keyword>
<dbReference type="PIRSF" id="PIRSF000817">
    <property type="entry name" value="DNA_NT"/>
    <property type="match status" value="1"/>
</dbReference>
<dbReference type="InterPro" id="IPR019843">
    <property type="entry name" value="DNA_pol-X_BS"/>
</dbReference>
<evidence type="ECO:0000256" key="10">
    <source>
        <dbReference type="ARBA" id="ARBA00022842"/>
    </source>
</evidence>
<dbReference type="InterPro" id="IPR037160">
    <property type="entry name" value="DNA_Pol_thumb_sf"/>
</dbReference>
<keyword evidence="7 18" id="KW-0548">Nucleotidyltransferase</keyword>
<evidence type="ECO:0000256" key="7">
    <source>
        <dbReference type="ARBA" id="ARBA00022695"/>
    </source>
</evidence>
<comment type="caution">
    <text evidence="22">The sequence shown here is derived from an EMBL/GenBank/DDBJ whole genome shotgun (WGS) entry which is preliminary data.</text>
</comment>
<dbReference type="InterPro" id="IPR036420">
    <property type="entry name" value="BRCT_dom_sf"/>
</dbReference>
<evidence type="ECO:0000256" key="14">
    <source>
        <dbReference type="ARBA" id="ARBA00037135"/>
    </source>
</evidence>
<keyword evidence="10 18" id="KW-0460">Magnesium</keyword>
<dbReference type="GO" id="GO:0003912">
    <property type="term" value="F:DNA nucleotidylexotransferase activity"/>
    <property type="evidence" value="ECO:0007669"/>
    <property type="project" value="UniProtKB-KW"/>
</dbReference>
<dbReference type="CDD" id="cd00141">
    <property type="entry name" value="NT_POLXc"/>
    <property type="match status" value="1"/>
</dbReference>
<dbReference type="InterPro" id="IPR018944">
    <property type="entry name" value="DNA_pol_lambd_fingers_domain"/>
</dbReference>
<evidence type="ECO:0000256" key="3">
    <source>
        <dbReference type="ARBA" id="ARBA00008323"/>
    </source>
</evidence>
<dbReference type="Gene3D" id="3.30.460.10">
    <property type="entry name" value="Beta Polymerase, domain 2"/>
    <property type="match status" value="1"/>
</dbReference>
<organism evidence="22 23">
    <name type="scientific">Rhinolophus ferrumequinum</name>
    <name type="common">Greater horseshoe bat</name>
    <dbReference type="NCBI Taxonomy" id="59479"/>
    <lineage>
        <taxon>Eukaryota</taxon>
        <taxon>Metazoa</taxon>
        <taxon>Chordata</taxon>
        <taxon>Craniata</taxon>
        <taxon>Vertebrata</taxon>
        <taxon>Euteleostomi</taxon>
        <taxon>Mammalia</taxon>
        <taxon>Eutheria</taxon>
        <taxon>Laurasiatheria</taxon>
        <taxon>Chiroptera</taxon>
        <taxon>Yinpterochiroptera</taxon>
        <taxon>Rhinolophoidea</taxon>
        <taxon>Rhinolophidae</taxon>
        <taxon>Rhinolophinae</taxon>
        <taxon>Rhinolophus</taxon>
    </lineage>
</organism>
<keyword evidence="9" id="KW-0227">DNA damage</keyword>
<dbReference type="Gene3D" id="1.10.150.20">
    <property type="entry name" value="5' to 3' exonuclease, C-terminal subdomain"/>
    <property type="match status" value="1"/>
</dbReference>
<dbReference type="PRINTS" id="PR00871">
    <property type="entry name" value="DNAPOLXTDT"/>
</dbReference>
<comment type="subunit">
    <text evidence="17">Interacts with PRP19 and DNTTIP1. Forms a ternary complex with DNTTIP2 and core histone. Released from this complex by PCNA. Interacts with TRERF1.</text>
</comment>
<dbReference type="Pfam" id="PF14716">
    <property type="entry name" value="HHH_8"/>
    <property type="match status" value="1"/>
</dbReference>
<evidence type="ECO:0000313" key="22">
    <source>
        <dbReference type="EMBL" id="KAF6317102.1"/>
    </source>
</evidence>
<evidence type="ECO:0000256" key="2">
    <source>
        <dbReference type="ARBA" id="ARBA00004123"/>
    </source>
</evidence>
<dbReference type="InterPro" id="IPR001357">
    <property type="entry name" value="BRCT_dom"/>
</dbReference>
<keyword evidence="13 18" id="KW-0539">Nucleus</keyword>
<name>A0A7J7UWD1_RHIFE</name>
<keyword evidence="5" id="KW-0780">Terminal addition</keyword>
<evidence type="ECO:0000256" key="15">
    <source>
        <dbReference type="ARBA" id="ARBA00048976"/>
    </source>
</evidence>
<dbReference type="Pfam" id="PF10391">
    <property type="entry name" value="DNA_pol_lambd_f"/>
    <property type="match status" value="1"/>
</dbReference>
<dbReference type="GO" id="GO:0006304">
    <property type="term" value="P:DNA modification"/>
    <property type="evidence" value="ECO:0007669"/>
    <property type="project" value="UniProtKB-KW"/>
</dbReference>
<dbReference type="FunFam" id="1.10.150.110:FF:000003">
    <property type="entry name" value="DNA polymerase mu"/>
    <property type="match status" value="1"/>
</dbReference>
<dbReference type="PIRSF" id="PIRSF501175">
    <property type="entry name" value="TDT"/>
    <property type="match status" value="1"/>
</dbReference>
<dbReference type="Proteomes" id="UP000585614">
    <property type="component" value="Unassembled WGS sequence"/>
</dbReference>